<proteinExistence type="predicted"/>
<evidence type="ECO:0000313" key="2">
    <source>
        <dbReference type="Proteomes" id="UP000299102"/>
    </source>
</evidence>
<dbReference type="AlphaFoldDB" id="A0A4C1YYQ5"/>
<keyword evidence="2" id="KW-1185">Reference proteome</keyword>
<organism evidence="1 2">
    <name type="scientific">Eumeta variegata</name>
    <name type="common">Bagworm moth</name>
    <name type="synonym">Eumeta japonica</name>
    <dbReference type="NCBI Taxonomy" id="151549"/>
    <lineage>
        <taxon>Eukaryota</taxon>
        <taxon>Metazoa</taxon>
        <taxon>Ecdysozoa</taxon>
        <taxon>Arthropoda</taxon>
        <taxon>Hexapoda</taxon>
        <taxon>Insecta</taxon>
        <taxon>Pterygota</taxon>
        <taxon>Neoptera</taxon>
        <taxon>Endopterygota</taxon>
        <taxon>Lepidoptera</taxon>
        <taxon>Glossata</taxon>
        <taxon>Ditrysia</taxon>
        <taxon>Tineoidea</taxon>
        <taxon>Psychidae</taxon>
        <taxon>Oiketicinae</taxon>
        <taxon>Eumeta</taxon>
    </lineage>
</organism>
<sequence>MSCRVCGLELRARSGPRLIDVNDDPSMFTSNSYSLYVCEKKVRGGRKRTTSSKNPPAVDHVSQSRAMVELRASSTAIKLLKFHYGACPFIPCDGRYCSTITPAGSRERFGDRLSIVKSEVYGGGAGPDSNNINGRMLFTAGFVGEQNILEKMRECTAVHLS</sequence>
<gene>
    <name evidence="1" type="ORF">EVAR_58046_1</name>
</gene>
<dbReference type="EMBL" id="BGZK01001500">
    <property type="protein sequence ID" value="GBP81208.1"/>
    <property type="molecule type" value="Genomic_DNA"/>
</dbReference>
<comment type="caution">
    <text evidence="1">The sequence shown here is derived from an EMBL/GenBank/DDBJ whole genome shotgun (WGS) entry which is preliminary data.</text>
</comment>
<dbReference type="Proteomes" id="UP000299102">
    <property type="component" value="Unassembled WGS sequence"/>
</dbReference>
<reference evidence="1 2" key="1">
    <citation type="journal article" date="2019" name="Commun. Biol.">
        <title>The bagworm genome reveals a unique fibroin gene that provides high tensile strength.</title>
        <authorList>
            <person name="Kono N."/>
            <person name="Nakamura H."/>
            <person name="Ohtoshi R."/>
            <person name="Tomita M."/>
            <person name="Numata K."/>
            <person name="Arakawa K."/>
        </authorList>
    </citation>
    <scope>NUCLEOTIDE SEQUENCE [LARGE SCALE GENOMIC DNA]</scope>
</reference>
<name>A0A4C1YYQ5_EUMVA</name>
<accession>A0A4C1YYQ5</accession>
<protein>
    <submittedName>
        <fullName evidence="1">Uncharacterized protein</fullName>
    </submittedName>
</protein>
<evidence type="ECO:0000313" key="1">
    <source>
        <dbReference type="EMBL" id="GBP81208.1"/>
    </source>
</evidence>